<accession>A0ABT3GQ48</accession>
<dbReference type="Proteomes" id="UP001320876">
    <property type="component" value="Unassembled WGS sequence"/>
</dbReference>
<dbReference type="RefSeq" id="WP_264489734.1">
    <property type="nucleotide sequence ID" value="NZ_JAPDDT010000015.1"/>
</dbReference>
<comment type="caution">
    <text evidence="3">The sequence shown here is derived from an EMBL/GenBank/DDBJ whole genome shotgun (WGS) entry which is preliminary data.</text>
</comment>
<gene>
    <name evidence="3" type="ORF">OKA05_23925</name>
</gene>
<feature type="region of interest" description="Disordered" evidence="1">
    <location>
        <begin position="1"/>
        <end position="29"/>
    </location>
</feature>
<evidence type="ECO:0000313" key="4">
    <source>
        <dbReference type="Proteomes" id="UP001320876"/>
    </source>
</evidence>
<keyword evidence="2" id="KW-0472">Membrane</keyword>
<evidence type="ECO:0000256" key="1">
    <source>
        <dbReference type="SAM" id="MobiDB-lite"/>
    </source>
</evidence>
<reference evidence="3 4" key="1">
    <citation type="submission" date="2022-10" db="EMBL/GenBank/DDBJ databases">
        <title>Luteolibacter arcticus strain CCTCC AB 2014275, whole genome shotgun sequencing project.</title>
        <authorList>
            <person name="Zhao G."/>
            <person name="Shen L."/>
        </authorList>
    </citation>
    <scope>NUCLEOTIDE SEQUENCE [LARGE SCALE GENOMIC DNA]</scope>
    <source>
        <strain evidence="3 4">CCTCC AB 2014275</strain>
    </source>
</reference>
<protein>
    <submittedName>
        <fullName evidence="3">Uncharacterized protein</fullName>
    </submittedName>
</protein>
<organism evidence="3 4">
    <name type="scientific">Luteolibacter arcticus</name>
    <dbReference type="NCBI Taxonomy" id="1581411"/>
    <lineage>
        <taxon>Bacteria</taxon>
        <taxon>Pseudomonadati</taxon>
        <taxon>Verrucomicrobiota</taxon>
        <taxon>Verrucomicrobiia</taxon>
        <taxon>Verrucomicrobiales</taxon>
        <taxon>Verrucomicrobiaceae</taxon>
        <taxon>Luteolibacter</taxon>
    </lineage>
</organism>
<dbReference type="EMBL" id="JAPDDT010000015">
    <property type="protein sequence ID" value="MCW1925628.1"/>
    <property type="molecule type" value="Genomic_DNA"/>
</dbReference>
<feature type="region of interest" description="Disordered" evidence="1">
    <location>
        <begin position="93"/>
        <end position="112"/>
    </location>
</feature>
<evidence type="ECO:0000313" key="3">
    <source>
        <dbReference type="EMBL" id="MCW1925628.1"/>
    </source>
</evidence>
<keyword evidence="4" id="KW-1185">Reference proteome</keyword>
<feature type="transmembrane region" description="Helical" evidence="2">
    <location>
        <begin position="31"/>
        <end position="50"/>
    </location>
</feature>
<proteinExistence type="predicted"/>
<sequence length="112" mass="11761">MSSSIPPGGALGSADAPEHSGEPRPQARPSAYHRLGLVFAAVLILLPVILRRPHDDGGTKAINNLKQRYLALTDFGDDYGRFPDAATIEPVRSATGTRLPLGSPPQTSCSAS</sequence>
<name>A0ABT3GQ48_9BACT</name>
<keyword evidence="2" id="KW-1133">Transmembrane helix</keyword>
<keyword evidence="2" id="KW-0812">Transmembrane</keyword>
<evidence type="ECO:0000256" key="2">
    <source>
        <dbReference type="SAM" id="Phobius"/>
    </source>
</evidence>